<dbReference type="SUPFAM" id="SSF49764">
    <property type="entry name" value="HSP20-like chaperones"/>
    <property type="match status" value="1"/>
</dbReference>
<dbReference type="EMBL" id="JALJOR010000018">
    <property type="protein sequence ID" value="KAK9804373.1"/>
    <property type="molecule type" value="Genomic_DNA"/>
</dbReference>
<reference evidence="5 6" key="1">
    <citation type="journal article" date="2024" name="Nat. Commun.">
        <title>Phylogenomics reveals the evolutionary origins of lichenization in chlorophyte algae.</title>
        <authorList>
            <person name="Puginier C."/>
            <person name="Libourel C."/>
            <person name="Otte J."/>
            <person name="Skaloud P."/>
            <person name="Haon M."/>
            <person name="Grisel S."/>
            <person name="Petersen M."/>
            <person name="Berrin J.G."/>
            <person name="Delaux P.M."/>
            <person name="Dal Grande F."/>
            <person name="Keller J."/>
        </authorList>
    </citation>
    <scope>NUCLEOTIDE SEQUENCE [LARGE SCALE GENOMIC DNA]</scope>
    <source>
        <strain evidence="5 6">SAG 2043</strain>
    </source>
</reference>
<evidence type="ECO:0000256" key="3">
    <source>
        <dbReference type="RuleBase" id="RU003616"/>
    </source>
</evidence>
<keyword evidence="6" id="KW-1185">Reference proteome</keyword>
<dbReference type="CDD" id="cd06464">
    <property type="entry name" value="ACD_sHsps-like"/>
    <property type="match status" value="1"/>
</dbReference>
<name>A0AAW1P7R7_9CHLO</name>
<evidence type="ECO:0000256" key="1">
    <source>
        <dbReference type="ARBA" id="ARBA00023016"/>
    </source>
</evidence>
<evidence type="ECO:0000259" key="4">
    <source>
        <dbReference type="PROSITE" id="PS01031"/>
    </source>
</evidence>
<dbReference type="PANTHER" id="PTHR11527">
    <property type="entry name" value="HEAT-SHOCK PROTEIN 20 FAMILY MEMBER"/>
    <property type="match status" value="1"/>
</dbReference>
<evidence type="ECO:0000313" key="5">
    <source>
        <dbReference type="EMBL" id="KAK9804373.1"/>
    </source>
</evidence>
<keyword evidence="1" id="KW-0346">Stress response</keyword>
<evidence type="ECO:0000256" key="2">
    <source>
        <dbReference type="PROSITE-ProRule" id="PRU00285"/>
    </source>
</evidence>
<dbReference type="AlphaFoldDB" id="A0AAW1P7R7"/>
<sequence>MSLLPFTAANDDFFSTALHNFLGASNGTVARSGGDNRDWTRGIMLDVKETESAFEVKADLPGLSKQDIKVQVNGDVLSLSVDKSAGKEEVKEENGVKYHRVERSSTFASRAIRMPETADLSNISARYQDGVLHLDVHKHKDKIPKHRQITIE</sequence>
<dbReference type="Pfam" id="PF00011">
    <property type="entry name" value="HSP20"/>
    <property type="match status" value="1"/>
</dbReference>
<organism evidence="5 6">
    <name type="scientific">[Myrmecia] bisecta</name>
    <dbReference type="NCBI Taxonomy" id="41462"/>
    <lineage>
        <taxon>Eukaryota</taxon>
        <taxon>Viridiplantae</taxon>
        <taxon>Chlorophyta</taxon>
        <taxon>core chlorophytes</taxon>
        <taxon>Trebouxiophyceae</taxon>
        <taxon>Trebouxiales</taxon>
        <taxon>Trebouxiaceae</taxon>
        <taxon>Myrmecia</taxon>
    </lineage>
</organism>
<dbReference type="Proteomes" id="UP001489004">
    <property type="component" value="Unassembled WGS sequence"/>
</dbReference>
<dbReference type="Gene3D" id="2.60.40.790">
    <property type="match status" value="1"/>
</dbReference>
<dbReference type="InterPro" id="IPR008978">
    <property type="entry name" value="HSP20-like_chaperone"/>
</dbReference>
<protein>
    <recommendedName>
        <fullName evidence="4">SHSP domain-containing protein</fullName>
    </recommendedName>
</protein>
<proteinExistence type="inferred from homology"/>
<comment type="caution">
    <text evidence="5">The sequence shown here is derived from an EMBL/GenBank/DDBJ whole genome shotgun (WGS) entry which is preliminary data.</text>
</comment>
<gene>
    <name evidence="5" type="ORF">WJX72_009754</name>
</gene>
<comment type="similarity">
    <text evidence="2 3">Belongs to the small heat shock protein (HSP20) family.</text>
</comment>
<dbReference type="InterPro" id="IPR031107">
    <property type="entry name" value="Small_HSP"/>
</dbReference>
<evidence type="ECO:0000313" key="6">
    <source>
        <dbReference type="Proteomes" id="UP001489004"/>
    </source>
</evidence>
<dbReference type="PROSITE" id="PS01031">
    <property type="entry name" value="SHSP"/>
    <property type="match status" value="1"/>
</dbReference>
<feature type="domain" description="SHSP" evidence="4">
    <location>
        <begin position="34"/>
        <end position="152"/>
    </location>
</feature>
<dbReference type="InterPro" id="IPR002068">
    <property type="entry name" value="A-crystallin/Hsp20_dom"/>
</dbReference>
<accession>A0AAW1P7R7</accession>